<dbReference type="Gene3D" id="2.30.30.90">
    <property type="match status" value="1"/>
</dbReference>
<name>F2LVP0_HIPMA</name>
<dbReference type="InterPro" id="IPR008988">
    <property type="entry name" value="Transcriptional_repressor_C"/>
</dbReference>
<evidence type="ECO:0000313" key="3">
    <source>
        <dbReference type="EMBL" id="AEA33824.1"/>
    </source>
</evidence>
<evidence type="ECO:0000313" key="4">
    <source>
        <dbReference type="Proteomes" id="UP000008139"/>
    </source>
</evidence>
<dbReference type="InParanoid" id="F2LVP0"/>
<dbReference type="InterPro" id="IPR038157">
    <property type="entry name" value="FeoA_core_dom"/>
</dbReference>
<proteinExistence type="predicted"/>
<dbReference type="PANTHER" id="PTHR42954">
    <property type="entry name" value="FE(2+) TRANSPORT PROTEIN A"/>
    <property type="match status" value="1"/>
</dbReference>
<dbReference type="InterPro" id="IPR007167">
    <property type="entry name" value="Fe-transptr_FeoA-like"/>
</dbReference>
<accession>F2LVP0</accession>
<dbReference type="Pfam" id="PF04023">
    <property type="entry name" value="FeoA"/>
    <property type="match status" value="1"/>
</dbReference>
<dbReference type="STRING" id="760142.Hipma_0854"/>
<dbReference type="KEGG" id="hmr:Hipma_0854"/>
<dbReference type="HOGENOM" id="CLU_150646_12_4_7"/>
<dbReference type="PANTHER" id="PTHR42954:SF2">
    <property type="entry name" value="FE(2+) TRANSPORT PROTEIN A"/>
    <property type="match status" value="1"/>
</dbReference>
<dbReference type="SMART" id="SM00899">
    <property type="entry name" value="FeoA"/>
    <property type="match status" value="1"/>
</dbReference>
<dbReference type="EMBL" id="CP002606">
    <property type="protein sequence ID" value="AEA33824.1"/>
    <property type="molecule type" value="Genomic_DNA"/>
</dbReference>
<protein>
    <submittedName>
        <fullName evidence="3">FeoA family protein</fullName>
    </submittedName>
</protein>
<evidence type="ECO:0000256" key="1">
    <source>
        <dbReference type="ARBA" id="ARBA00023004"/>
    </source>
</evidence>
<evidence type="ECO:0000259" key="2">
    <source>
        <dbReference type="SMART" id="SM00899"/>
    </source>
</evidence>
<dbReference type="AlphaFoldDB" id="F2LVP0"/>
<sequence>MRLIQLKKGESGRILKIKSDATTKKRLLDMGIVKGEEFVIKNIAPLGDPLEIKIKNYNLSLRRKDAQNIEVERIYQ</sequence>
<keyword evidence="1" id="KW-0408">Iron</keyword>
<dbReference type="SUPFAM" id="SSF50037">
    <property type="entry name" value="C-terminal domain of transcriptional repressors"/>
    <property type="match status" value="1"/>
</dbReference>
<dbReference type="eggNOG" id="COG1918">
    <property type="taxonomic scope" value="Bacteria"/>
</dbReference>
<feature type="domain" description="Ferrous iron transporter FeoA-like" evidence="2">
    <location>
        <begin position="1"/>
        <end position="73"/>
    </location>
</feature>
<reference evidence="3 4" key="1">
    <citation type="journal article" date="2011" name="Stand. Genomic Sci.">
        <title>Complete genome sequence of the thermophilic sulfur-reducer Hippea maritima type strain (MH(2)).</title>
        <authorList>
            <person name="Huntemann M."/>
            <person name="Lu M."/>
            <person name="Nolan M."/>
            <person name="Lapidus A."/>
            <person name="Lucas S."/>
            <person name="Hammon N."/>
            <person name="Deshpande S."/>
            <person name="Cheng J.F."/>
            <person name="Tapia R."/>
            <person name="Han C."/>
            <person name="Goodwin L."/>
            <person name="Pitluck S."/>
            <person name="Liolios K."/>
            <person name="Pagani I."/>
            <person name="Ivanova N."/>
            <person name="Ovchinikova G."/>
            <person name="Pati A."/>
            <person name="Chen A."/>
            <person name="Palaniappan K."/>
            <person name="Land M."/>
            <person name="Hauser L."/>
            <person name="Jeffries C.D."/>
            <person name="Detter J.C."/>
            <person name="Brambilla E.M."/>
            <person name="Rohde M."/>
            <person name="Spring S."/>
            <person name="Goker M."/>
            <person name="Woyke T."/>
            <person name="Bristow J."/>
            <person name="Eisen J.A."/>
            <person name="Markowitz V."/>
            <person name="Hugenholtz P."/>
            <person name="Kyrpides N.C."/>
            <person name="Klenk H.P."/>
            <person name="Mavromatis K."/>
        </authorList>
    </citation>
    <scope>NUCLEOTIDE SEQUENCE [LARGE SCALE GENOMIC DNA]</scope>
    <source>
        <strain evidence="4">ATCC 700847 / DSM 10411 / MH2</strain>
    </source>
</reference>
<dbReference type="GO" id="GO:0046914">
    <property type="term" value="F:transition metal ion binding"/>
    <property type="evidence" value="ECO:0007669"/>
    <property type="project" value="InterPro"/>
</dbReference>
<dbReference type="Proteomes" id="UP000008139">
    <property type="component" value="Chromosome"/>
</dbReference>
<gene>
    <name evidence="3" type="ordered locus">Hipma_0854</name>
</gene>
<dbReference type="OrthoDB" id="9811076at2"/>
<organism evidence="3 4">
    <name type="scientific">Hippea maritima (strain ATCC 700847 / DSM 10411 / MH2)</name>
    <dbReference type="NCBI Taxonomy" id="760142"/>
    <lineage>
        <taxon>Bacteria</taxon>
        <taxon>Pseudomonadati</taxon>
        <taxon>Campylobacterota</taxon>
        <taxon>Desulfurellia</taxon>
        <taxon>Desulfurellales</taxon>
        <taxon>Hippeaceae</taxon>
        <taxon>Hippea</taxon>
    </lineage>
</organism>
<reference evidence="4" key="2">
    <citation type="submission" date="2011-03" db="EMBL/GenBank/DDBJ databases">
        <title>The complete genome of Hippea maritima DSM 10411.</title>
        <authorList>
            <consortium name="US DOE Joint Genome Institute (JGI-PGF)"/>
            <person name="Lucas S."/>
            <person name="Copeland A."/>
            <person name="Lapidus A."/>
            <person name="Bruce D."/>
            <person name="Goodwin L."/>
            <person name="Pitluck S."/>
            <person name="Peters L."/>
            <person name="Kyrpides N."/>
            <person name="Mavromatis K."/>
            <person name="Pagani I."/>
            <person name="Ivanova N."/>
            <person name="Mikhailova N."/>
            <person name="Lu M."/>
            <person name="Detter J.C."/>
            <person name="Tapia R."/>
            <person name="Han C."/>
            <person name="Land M."/>
            <person name="Hauser L."/>
            <person name="Markowitz V."/>
            <person name="Cheng J.-F."/>
            <person name="Hugenholtz P."/>
            <person name="Woyke T."/>
            <person name="Wu D."/>
            <person name="Spring S."/>
            <person name="Schroeder M."/>
            <person name="Brambilla E."/>
            <person name="Klenk H.-P."/>
            <person name="Eisen J.A."/>
        </authorList>
    </citation>
    <scope>NUCLEOTIDE SEQUENCE [LARGE SCALE GENOMIC DNA]</scope>
    <source>
        <strain evidence="4">ATCC 700847 / DSM 10411 / MH2</strain>
    </source>
</reference>
<dbReference type="RefSeq" id="WP_013681865.1">
    <property type="nucleotide sequence ID" value="NC_015318.1"/>
</dbReference>
<dbReference type="FunCoup" id="F2LVP0">
    <property type="interactions" value="16"/>
</dbReference>
<dbReference type="InterPro" id="IPR052713">
    <property type="entry name" value="FeoA"/>
</dbReference>
<keyword evidence="4" id="KW-1185">Reference proteome</keyword>